<dbReference type="Proteomes" id="UP001202328">
    <property type="component" value="Unassembled WGS sequence"/>
</dbReference>
<evidence type="ECO:0000313" key="1">
    <source>
        <dbReference type="EMBL" id="KAI3959475.1"/>
    </source>
</evidence>
<accession>A0AAD4XY12</accession>
<organism evidence="1 2">
    <name type="scientific">Papaver atlanticum</name>
    <dbReference type="NCBI Taxonomy" id="357466"/>
    <lineage>
        <taxon>Eukaryota</taxon>
        <taxon>Viridiplantae</taxon>
        <taxon>Streptophyta</taxon>
        <taxon>Embryophyta</taxon>
        <taxon>Tracheophyta</taxon>
        <taxon>Spermatophyta</taxon>
        <taxon>Magnoliopsida</taxon>
        <taxon>Ranunculales</taxon>
        <taxon>Papaveraceae</taxon>
        <taxon>Papaveroideae</taxon>
        <taxon>Papaver</taxon>
    </lineage>
</organism>
<sequence length="86" mass="10422">MNLPRTNDDDVEFGLDNQDLCLYSLDLEDYSQFQWSIEALRTDPVEALRETKSWQTLRNWRAYCQRVKRVGKIEQESTRRRRRLVV</sequence>
<keyword evidence="2" id="KW-1185">Reference proteome</keyword>
<dbReference type="EMBL" id="JAJJMB010001069">
    <property type="protein sequence ID" value="KAI3959475.1"/>
    <property type="molecule type" value="Genomic_DNA"/>
</dbReference>
<protein>
    <submittedName>
        <fullName evidence="1">Uncharacterized protein</fullName>
    </submittedName>
</protein>
<gene>
    <name evidence="1" type="ORF">MKW98_019065</name>
</gene>
<evidence type="ECO:0000313" key="2">
    <source>
        <dbReference type="Proteomes" id="UP001202328"/>
    </source>
</evidence>
<proteinExistence type="predicted"/>
<reference evidence="1" key="1">
    <citation type="submission" date="2022-04" db="EMBL/GenBank/DDBJ databases">
        <title>A functionally conserved STORR gene fusion in Papaver species that diverged 16.8 million years ago.</title>
        <authorList>
            <person name="Catania T."/>
        </authorList>
    </citation>
    <scope>NUCLEOTIDE SEQUENCE</scope>
    <source>
        <strain evidence="1">S-188037</strain>
    </source>
</reference>
<dbReference type="AlphaFoldDB" id="A0AAD4XY12"/>
<name>A0AAD4XY12_9MAGN</name>
<comment type="caution">
    <text evidence="1">The sequence shown here is derived from an EMBL/GenBank/DDBJ whole genome shotgun (WGS) entry which is preliminary data.</text>
</comment>